<accession>A0A484H681</accession>
<name>A0A484H681_9ZZZZ</name>
<protein>
    <submittedName>
        <fullName evidence="1">Uncharacterized protein</fullName>
    </submittedName>
</protein>
<sequence length="92" mass="10646">MKVHINIDCTAMEARVFFGLPDVKPLQDHLLQDIEEHLRTNLKAMDIERLLRTWLPGSFQELEKIQSALWSQFLTGERPSATEENPADQSKQ</sequence>
<dbReference type="Pfam" id="PF20099">
    <property type="entry name" value="DUF6489"/>
    <property type="match status" value="1"/>
</dbReference>
<dbReference type="InterPro" id="IPR045502">
    <property type="entry name" value="DUF6489"/>
</dbReference>
<dbReference type="AlphaFoldDB" id="A0A484H681"/>
<organism evidence="1">
    <name type="scientific">invertebrate metagenome</name>
    <dbReference type="NCBI Taxonomy" id="1711999"/>
    <lineage>
        <taxon>unclassified sequences</taxon>
        <taxon>metagenomes</taxon>
        <taxon>organismal metagenomes</taxon>
    </lineage>
</organism>
<evidence type="ECO:0000313" key="1">
    <source>
        <dbReference type="EMBL" id="VBB69627.1"/>
    </source>
</evidence>
<dbReference type="EMBL" id="LR026963">
    <property type="protein sequence ID" value="VBB69627.1"/>
    <property type="molecule type" value="Genomic_DNA"/>
</dbReference>
<reference evidence="1" key="1">
    <citation type="submission" date="2018-10" db="EMBL/GenBank/DDBJ databases">
        <authorList>
            <person name="Gruber-Vodicka H."/>
            <person name="Jaeckle O."/>
        </authorList>
    </citation>
    <scope>NUCLEOTIDE SEQUENCE</scope>
</reference>
<proteinExistence type="predicted"/>
<gene>
    <name evidence="1" type="ORF">RIEGSTA812A_PEG_1100</name>
</gene>